<dbReference type="RefSeq" id="WP_256537233.1">
    <property type="nucleotide sequence ID" value="NZ_JANHOH010000001.1"/>
</dbReference>
<keyword evidence="3" id="KW-0597">Phosphoprotein</keyword>
<dbReference type="InterPro" id="IPR050351">
    <property type="entry name" value="BphY/WalK/GraS-like"/>
</dbReference>
<evidence type="ECO:0000256" key="5">
    <source>
        <dbReference type="ARBA" id="ARBA00022777"/>
    </source>
</evidence>
<evidence type="ECO:0000313" key="8">
    <source>
        <dbReference type="EMBL" id="MCQ6957022.1"/>
    </source>
</evidence>
<dbReference type="SMART" id="SM00387">
    <property type="entry name" value="HATPase_c"/>
    <property type="match status" value="1"/>
</dbReference>
<dbReference type="InterPro" id="IPR005467">
    <property type="entry name" value="His_kinase_dom"/>
</dbReference>
<dbReference type="InterPro" id="IPR004358">
    <property type="entry name" value="Sig_transdc_His_kin-like_C"/>
</dbReference>
<dbReference type="InterPro" id="IPR003594">
    <property type="entry name" value="HATPase_dom"/>
</dbReference>
<dbReference type="Gene3D" id="1.10.287.130">
    <property type="match status" value="1"/>
</dbReference>
<keyword evidence="6" id="KW-0902">Two-component regulatory system</keyword>
<evidence type="ECO:0000256" key="2">
    <source>
        <dbReference type="ARBA" id="ARBA00012438"/>
    </source>
</evidence>
<dbReference type="Proteomes" id="UP001204376">
    <property type="component" value="Unassembled WGS sequence"/>
</dbReference>
<name>A0ABT1SXN5_9SPHI</name>
<accession>A0ABT1SXN5</accession>
<dbReference type="SUPFAM" id="SSF55874">
    <property type="entry name" value="ATPase domain of HSP90 chaperone/DNA topoisomerase II/histidine kinase"/>
    <property type="match status" value="1"/>
</dbReference>
<comment type="catalytic activity">
    <reaction evidence="1">
        <text>ATP + protein L-histidine = ADP + protein N-phospho-L-histidine.</text>
        <dbReference type="EC" id="2.7.13.3"/>
    </reaction>
</comment>
<evidence type="ECO:0000313" key="9">
    <source>
        <dbReference type="Proteomes" id="UP001204376"/>
    </source>
</evidence>
<organism evidence="8 9">
    <name type="scientific">Mucilaginibacter aquariorum</name>
    <dbReference type="NCBI Taxonomy" id="2967225"/>
    <lineage>
        <taxon>Bacteria</taxon>
        <taxon>Pseudomonadati</taxon>
        <taxon>Bacteroidota</taxon>
        <taxon>Sphingobacteriia</taxon>
        <taxon>Sphingobacteriales</taxon>
        <taxon>Sphingobacteriaceae</taxon>
        <taxon>Mucilaginibacter</taxon>
    </lineage>
</organism>
<dbReference type="GO" id="GO:0016301">
    <property type="term" value="F:kinase activity"/>
    <property type="evidence" value="ECO:0007669"/>
    <property type="project" value="UniProtKB-KW"/>
</dbReference>
<dbReference type="SMART" id="SM00388">
    <property type="entry name" value="HisKA"/>
    <property type="match status" value="1"/>
</dbReference>
<evidence type="ECO:0000256" key="4">
    <source>
        <dbReference type="ARBA" id="ARBA00022679"/>
    </source>
</evidence>
<dbReference type="InterPro" id="IPR036097">
    <property type="entry name" value="HisK_dim/P_sf"/>
</dbReference>
<dbReference type="PRINTS" id="PR00344">
    <property type="entry name" value="BCTRLSENSOR"/>
</dbReference>
<evidence type="ECO:0000256" key="3">
    <source>
        <dbReference type="ARBA" id="ARBA00022553"/>
    </source>
</evidence>
<dbReference type="PANTHER" id="PTHR45453">
    <property type="entry name" value="PHOSPHATE REGULON SENSOR PROTEIN PHOR"/>
    <property type="match status" value="1"/>
</dbReference>
<dbReference type="InterPro" id="IPR003661">
    <property type="entry name" value="HisK_dim/P_dom"/>
</dbReference>
<dbReference type="Pfam" id="PF02518">
    <property type="entry name" value="HATPase_c"/>
    <property type="match status" value="1"/>
</dbReference>
<dbReference type="CDD" id="cd00082">
    <property type="entry name" value="HisKA"/>
    <property type="match status" value="1"/>
</dbReference>
<evidence type="ECO:0000256" key="6">
    <source>
        <dbReference type="ARBA" id="ARBA00023012"/>
    </source>
</evidence>
<protein>
    <recommendedName>
        <fullName evidence="2">histidine kinase</fullName>
        <ecNumber evidence="2">2.7.13.3</ecNumber>
    </recommendedName>
</protein>
<dbReference type="EMBL" id="JANHOH010000001">
    <property type="protein sequence ID" value="MCQ6957022.1"/>
    <property type="molecule type" value="Genomic_DNA"/>
</dbReference>
<feature type="domain" description="Histidine kinase" evidence="7">
    <location>
        <begin position="174"/>
        <end position="389"/>
    </location>
</feature>
<dbReference type="SUPFAM" id="SSF47384">
    <property type="entry name" value="Homodimeric domain of signal transducing histidine kinase"/>
    <property type="match status" value="1"/>
</dbReference>
<dbReference type="Pfam" id="PF00512">
    <property type="entry name" value="HisKA"/>
    <property type="match status" value="1"/>
</dbReference>
<evidence type="ECO:0000259" key="7">
    <source>
        <dbReference type="PROSITE" id="PS50109"/>
    </source>
</evidence>
<dbReference type="PROSITE" id="PS50109">
    <property type="entry name" value="HIS_KIN"/>
    <property type="match status" value="1"/>
</dbReference>
<dbReference type="PANTHER" id="PTHR45453:SF1">
    <property type="entry name" value="PHOSPHATE REGULON SENSOR PROTEIN PHOR"/>
    <property type="match status" value="1"/>
</dbReference>
<proteinExistence type="predicted"/>
<keyword evidence="9" id="KW-1185">Reference proteome</keyword>
<dbReference type="EC" id="2.7.13.3" evidence="2"/>
<sequence>MTIIKHKMLTPGISQISVIEIGSVRGAQSNKRGKNAGHVLDLALTADYALESAGLGMWSFDFESKILKICQRCKLVIGIADVKNKLLGKLIGLIPDNQVPALLHAVKLARDRGVLFDILFPVNSYDLQNDRKWFRITGIRPSDPRENGKKLFGTIADVTVNVNLEANRQDLLAIINHEMKSPLTSIKLYVQLCQTVILNENITGLNKYLSNADSMVDKANSLLDYFLKGNTMQTGQLNIFKAEFNIYDLLTEIMNDLRIKHPKHQLLLRNATHSIINADKERIGQVVRNLVTNAIKYSPDPDIVIVSCKINEDHMQISVKDNGIGISECYHQKIFDKYYRVNHELDQQIPGYGIGLYLCKHIINEHQGKIWFISKENHGSTFYFRIPVK</sequence>
<dbReference type="InterPro" id="IPR036890">
    <property type="entry name" value="HATPase_C_sf"/>
</dbReference>
<dbReference type="CDD" id="cd00075">
    <property type="entry name" value="HATPase"/>
    <property type="match status" value="1"/>
</dbReference>
<gene>
    <name evidence="8" type="ORF">NPE20_03600</name>
</gene>
<evidence type="ECO:0000256" key="1">
    <source>
        <dbReference type="ARBA" id="ARBA00000085"/>
    </source>
</evidence>
<reference evidence="8 9" key="1">
    <citation type="submission" date="2022-07" db="EMBL/GenBank/DDBJ databases">
        <title>Mucilaginibacter sp. JC4.</title>
        <authorList>
            <person name="Le V."/>
            <person name="Ko S.-R."/>
            <person name="Ahn C.-Y."/>
            <person name="Oh H.-M."/>
        </authorList>
    </citation>
    <scope>NUCLEOTIDE SEQUENCE [LARGE SCALE GENOMIC DNA]</scope>
    <source>
        <strain evidence="8 9">JC4</strain>
    </source>
</reference>
<keyword evidence="4" id="KW-0808">Transferase</keyword>
<keyword evidence="5 8" id="KW-0418">Kinase</keyword>
<dbReference type="Gene3D" id="3.30.565.10">
    <property type="entry name" value="Histidine kinase-like ATPase, C-terminal domain"/>
    <property type="match status" value="1"/>
</dbReference>
<comment type="caution">
    <text evidence="8">The sequence shown here is derived from an EMBL/GenBank/DDBJ whole genome shotgun (WGS) entry which is preliminary data.</text>
</comment>